<organism evidence="3 4">
    <name type="scientific">Halopelagius longus</name>
    <dbReference type="NCBI Taxonomy" id="1236180"/>
    <lineage>
        <taxon>Archaea</taxon>
        <taxon>Methanobacteriati</taxon>
        <taxon>Methanobacteriota</taxon>
        <taxon>Stenosarchaea group</taxon>
        <taxon>Halobacteria</taxon>
        <taxon>Halobacteriales</taxon>
        <taxon>Haloferacaceae</taxon>
    </lineage>
</organism>
<gene>
    <name evidence="2" type="ORF">DWB78_09345</name>
    <name evidence="3" type="ORF">SAMN05216278_3086</name>
</gene>
<keyword evidence="1" id="KW-1133">Transmembrane helix</keyword>
<evidence type="ECO:0000256" key="1">
    <source>
        <dbReference type="SAM" id="Phobius"/>
    </source>
</evidence>
<reference evidence="4" key="2">
    <citation type="submission" date="2016-10" db="EMBL/GenBank/DDBJ databases">
        <authorList>
            <person name="Varghese N."/>
            <person name="Submissions S."/>
        </authorList>
    </citation>
    <scope>NUCLEOTIDE SEQUENCE [LARGE SCALE GENOMIC DNA]</scope>
    <source>
        <strain evidence="4">CGMCC 1.12397</strain>
    </source>
</reference>
<evidence type="ECO:0000313" key="5">
    <source>
        <dbReference type="Proteomes" id="UP000255421"/>
    </source>
</evidence>
<proteinExistence type="predicted"/>
<feature type="transmembrane region" description="Helical" evidence="1">
    <location>
        <begin position="12"/>
        <end position="29"/>
    </location>
</feature>
<reference evidence="3" key="1">
    <citation type="submission" date="2016-10" db="EMBL/GenBank/DDBJ databases">
        <authorList>
            <person name="de Groot N.N."/>
        </authorList>
    </citation>
    <scope>NUCLEOTIDE SEQUENCE [LARGE SCALE GENOMIC DNA]</scope>
    <source>
        <strain evidence="3">CGMCC 1.12397</strain>
    </source>
</reference>
<accession>A0A1H1EVN9</accession>
<name>A0A1H1EVN9_9EURY</name>
<dbReference type="EMBL" id="QQST01000001">
    <property type="protein sequence ID" value="RDI71909.1"/>
    <property type="molecule type" value="Genomic_DNA"/>
</dbReference>
<dbReference type="Proteomes" id="UP000255421">
    <property type="component" value="Unassembled WGS sequence"/>
</dbReference>
<dbReference type="EMBL" id="FNKQ01000003">
    <property type="protein sequence ID" value="SDQ92782.1"/>
    <property type="molecule type" value="Genomic_DNA"/>
</dbReference>
<feature type="transmembrane region" description="Helical" evidence="1">
    <location>
        <begin position="41"/>
        <end position="58"/>
    </location>
</feature>
<evidence type="ECO:0000313" key="2">
    <source>
        <dbReference type="EMBL" id="RDI71909.1"/>
    </source>
</evidence>
<evidence type="ECO:0000313" key="4">
    <source>
        <dbReference type="Proteomes" id="UP000199289"/>
    </source>
</evidence>
<keyword evidence="5" id="KW-1185">Reference proteome</keyword>
<dbReference type="AlphaFoldDB" id="A0A1H1EVN9"/>
<feature type="transmembrane region" description="Helical" evidence="1">
    <location>
        <begin position="64"/>
        <end position="84"/>
    </location>
</feature>
<keyword evidence="1" id="KW-0812">Transmembrane</keyword>
<protein>
    <submittedName>
        <fullName evidence="3">Uncharacterized protein</fullName>
    </submittedName>
</protein>
<dbReference type="RefSeq" id="WP_092538547.1">
    <property type="nucleotide sequence ID" value="NZ_FNKQ01000003.1"/>
</dbReference>
<dbReference type="Proteomes" id="UP000199289">
    <property type="component" value="Unassembled WGS sequence"/>
</dbReference>
<reference evidence="2 5" key="3">
    <citation type="submission" date="2018-07" db="EMBL/GenBank/DDBJ databases">
        <title>Genome sequence of extremly halophilic archaeon Halopelagius longus strain BC12-B1.</title>
        <authorList>
            <person name="Zhang X."/>
        </authorList>
    </citation>
    <scope>NUCLEOTIDE SEQUENCE [LARGE SCALE GENOMIC DNA]</scope>
    <source>
        <strain evidence="2 5">BC12-B1</strain>
    </source>
</reference>
<evidence type="ECO:0000313" key="3">
    <source>
        <dbReference type="EMBL" id="SDQ92782.1"/>
    </source>
</evidence>
<sequence length="94" mass="9809">MASELAALDPKELILVVIAFVGLVPVLLLSSSRSKLFTGGYLLLCVGAVVTNLEAVVLGDVLNVVEHAVGIAGAGVVFFVAAYTRRRRVLAEGE</sequence>
<keyword evidence="1" id="KW-0472">Membrane</keyword>